<protein>
    <submittedName>
        <fullName evidence="1">Uncharacterized protein</fullName>
    </submittedName>
</protein>
<sequence>MSVGFAHSFLSEGGIGDGVTSPELKQIERKFLIFYRVQFKGSSLFENFFSKNKKMLSFLTILLQGEKA</sequence>
<organism evidence="1 2">
    <name type="scientific">Lactiplantibacillus pentosus</name>
    <name type="common">Lactobacillus pentosus</name>
    <dbReference type="NCBI Taxonomy" id="1589"/>
    <lineage>
        <taxon>Bacteria</taxon>
        <taxon>Bacillati</taxon>
        <taxon>Bacillota</taxon>
        <taxon>Bacilli</taxon>
        <taxon>Lactobacillales</taxon>
        <taxon>Lactobacillaceae</taxon>
        <taxon>Lactiplantibacillus</taxon>
    </lineage>
</organism>
<name>A0ABD7IQU6_LACPE</name>
<accession>A0ABD7IQU6</accession>
<dbReference type="EMBL" id="RDCJ01000077">
    <property type="protein sequence ID" value="RMW48166.1"/>
    <property type="molecule type" value="Genomic_DNA"/>
</dbReference>
<dbReference type="AlphaFoldDB" id="A0ABD7IQU6"/>
<gene>
    <name evidence="1" type="ORF">D6U18_07820</name>
</gene>
<reference evidence="1 2" key="1">
    <citation type="submission" date="2018-10" db="EMBL/GenBank/DDBJ databases">
        <title>Genome sequences of five Lactobacillus pentosus strains isolated from brines of traditionally fermented spanish-style green table olives and differences between them.</title>
        <authorList>
            <person name="Jimenez Diaz R."/>
        </authorList>
    </citation>
    <scope>NUCLEOTIDE SEQUENCE [LARGE SCALE GENOMIC DNA]</scope>
    <source>
        <strain evidence="1 2">IG10</strain>
    </source>
</reference>
<comment type="caution">
    <text evidence="1">The sequence shown here is derived from an EMBL/GenBank/DDBJ whole genome shotgun (WGS) entry which is preliminary data.</text>
</comment>
<evidence type="ECO:0000313" key="1">
    <source>
        <dbReference type="EMBL" id="RMW48166.1"/>
    </source>
</evidence>
<proteinExistence type="predicted"/>
<evidence type="ECO:0000313" key="2">
    <source>
        <dbReference type="Proteomes" id="UP000276249"/>
    </source>
</evidence>
<dbReference type="Proteomes" id="UP000276249">
    <property type="component" value="Unassembled WGS sequence"/>
</dbReference>